<keyword evidence="2" id="KW-0732">Signal</keyword>
<feature type="signal peptide" evidence="2">
    <location>
        <begin position="1"/>
        <end position="21"/>
    </location>
</feature>
<evidence type="ECO:0000313" key="4">
    <source>
        <dbReference type="EMBL" id="EAU92203.1"/>
    </source>
</evidence>
<dbReference type="SUPFAM" id="SSF55658">
    <property type="entry name" value="L9 N-domain-like"/>
    <property type="match status" value="1"/>
</dbReference>
<dbReference type="Pfam" id="PF01693">
    <property type="entry name" value="Cauli_VI"/>
    <property type="match status" value="1"/>
</dbReference>
<gene>
    <name evidence="4" type="ORF">CC1G_13018</name>
</gene>
<dbReference type="InterPro" id="IPR011320">
    <property type="entry name" value="RNase_H1_N"/>
</dbReference>
<dbReference type="STRING" id="240176.A8N416"/>
<evidence type="ECO:0000256" key="2">
    <source>
        <dbReference type="SAM" id="SignalP"/>
    </source>
</evidence>
<evidence type="ECO:0000313" key="5">
    <source>
        <dbReference type="Proteomes" id="UP000001861"/>
    </source>
</evidence>
<dbReference type="InterPro" id="IPR009027">
    <property type="entry name" value="Ribosomal_bL9/RNase_H1_N"/>
</dbReference>
<protein>
    <recommendedName>
        <fullName evidence="3">Ribonuclease H1 N-terminal domain-containing protein</fullName>
    </recommendedName>
</protein>
<name>A8N416_COPC7</name>
<dbReference type="RefSeq" id="XP_001829611.1">
    <property type="nucleotide sequence ID" value="XM_001829559.1"/>
</dbReference>
<accession>A8N416</accession>
<feature type="chain" id="PRO_5002724342" description="Ribonuclease H1 N-terminal domain-containing protein" evidence="2">
    <location>
        <begin position="22"/>
        <end position="254"/>
    </location>
</feature>
<dbReference type="GeneID" id="6006043"/>
<organism evidence="4 5">
    <name type="scientific">Coprinopsis cinerea (strain Okayama-7 / 130 / ATCC MYA-4618 / FGSC 9003)</name>
    <name type="common">Inky cap fungus</name>
    <name type="synonym">Hormographiella aspergillata</name>
    <dbReference type="NCBI Taxonomy" id="240176"/>
    <lineage>
        <taxon>Eukaryota</taxon>
        <taxon>Fungi</taxon>
        <taxon>Dikarya</taxon>
        <taxon>Basidiomycota</taxon>
        <taxon>Agaricomycotina</taxon>
        <taxon>Agaricomycetes</taxon>
        <taxon>Agaricomycetidae</taxon>
        <taxon>Agaricales</taxon>
        <taxon>Agaricineae</taxon>
        <taxon>Psathyrellaceae</taxon>
        <taxon>Coprinopsis</taxon>
    </lineage>
</organism>
<dbReference type="EMBL" id="AACS02000001">
    <property type="protein sequence ID" value="EAU92203.1"/>
    <property type="molecule type" value="Genomic_DNA"/>
</dbReference>
<keyword evidence="5" id="KW-1185">Reference proteome</keyword>
<evidence type="ECO:0000259" key="3">
    <source>
        <dbReference type="Pfam" id="PF01693"/>
    </source>
</evidence>
<dbReference type="Gene3D" id="3.40.970.10">
    <property type="entry name" value="Ribonuclease H1, N-terminal domain"/>
    <property type="match status" value="1"/>
</dbReference>
<feature type="region of interest" description="Disordered" evidence="1">
    <location>
        <begin position="120"/>
        <end position="159"/>
    </location>
</feature>
<feature type="region of interest" description="Disordered" evidence="1">
    <location>
        <begin position="28"/>
        <end position="54"/>
    </location>
</feature>
<dbReference type="OrthoDB" id="3270804at2759"/>
<dbReference type="InParanoid" id="A8N416"/>
<dbReference type="KEGG" id="cci:CC1G_13018"/>
<comment type="caution">
    <text evidence="4">The sequence shown here is derived from an EMBL/GenBank/DDBJ whole genome shotgun (WGS) entry which is preliminary data.</text>
</comment>
<sequence length="254" mass="26926">MSTTAPSSTLSLSSLVATCAALGINIASPAPHGTDKGKTRAAPPASPKPALPDDVDVNTLKTILEALSVSGYDLKDEAAELVTALEAKEAEEAASAELAAQLIAEDQAELERERQKRANALARAQPGPPGLDYTPDGDNDDEHTPASTGPTAGGSVYARDLNPDAPASLRGFVCANCRTYNLLRDSKETWYVVTAGRSVGIYRDWLTVQPMVTGVPGACYKRYDTHEEALAAWNRARANGAIESNLFERSTRRG</sequence>
<dbReference type="VEuPathDB" id="FungiDB:CC1G_13018"/>
<proteinExistence type="predicted"/>
<reference evidence="4 5" key="1">
    <citation type="journal article" date="2010" name="Proc. Natl. Acad. Sci. U.S.A.">
        <title>Insights into evolution of multicellular fungi from the assembled chromosomes of the mushroom Coprinopsis cinerea (Coprinus cinereus).</title>
        <authorList>
            <person name="Stajich J.E."/>
            <person name="Wilke S.K."/>
            <person name="Ahren D."/>
            <person name="Au C.H."/>
            <person name="Birren B.W."/>
            <person name="Borodovsky M."/>
            <person name="Burns C."/>
            <person name="Canback B."/>
            <person name="Casselton L.A."/>
            <person name="Cheng C.K."/>
            <person name="Deng J."/>
            <person name="Dietrich F.S."/>
            <person name="Fargo D.C."/>
            <person name="Farman M.L."/>
            <person name="Gathman A.C."/>
            <person name="Goldberg J."/>
            <person name="Guigo R."/>
            <person name="Hoegger P.J."/>
            <person name="Hooker J.B."/>
            <person name="Huggins A."/>
            <person name="James T.Y."/>
            <person name="Kamada T."/>
            <person name="Kilaru S."/>
            <person name="Kodira C."/>
            <person name="Kues U."/>
            <person name="Kupfer D."/>
            <person name="Kwan H.S."/>
            <person name="Lomsadze A."/>
            <person name="Li W."/>
            <person name="Lilly W.W."/>
            <person name="Ma L.J."/>
            <person name="Mackey A.J."/>
            <person name="Manning G."/>
            <person name="Martin F."/>
            <person name="Muraguchi H."/>
            <person name="Natvig D.O."/>
            <person name="Palmerini H."/>
            <person name="Ramesh M.A."/>
            <person name="Rehmeyer C.J."/>
            <person name="Roe B.A."/>
            <person name="Shenoy N."/>
            <person name="Stanke M."/>
            <person name="Ter-Hovhannisyan V."/>
            <person name="Tunlid A."/>
            <person name="Velagapudi R."/>
            <person name="Vision T.J."/>
            <person name="Zeng Q."/>
            <person name="Zolan M.E."/>
            <person name="Pukkila P.J."/>
        </authorList>
    </citation>
    <scope>NUCLEOTIDE SEQUENCE [LARGE SCALE GENOMIC DNA]</scope>
    <source>
        <strain evidence="5">Okayama-7 / 130 / ATCC MYA-4618 / FGSC 9003</strain>
    </source>
</reference>
<dbReference type="AlphaFoldDB" id="A8N416"/>
<evidence type="ECO:0000256" key="1">
    <source>
        <dbReference type="SAM" id="MobiDB-lite"/>
    </source>
</evidence>
<dbReference type="InterPro" id="IPR037056">
    <property type="entry name" value="RNase_H1_N_sf"/>
</dbReference>
<dbReference type="Proteomes" id="UP000001861">
    <property type="component" value="Unassembled WGS sequence"/>
</dbReference>
<feature type="domain" description="Ribonuclease H1 N-terminal" evidence="3">
    <location>
        <begin position="190"/>
        <end position="231"/>
    </location>
</feature>